<dbReference type="CDD" id="cd01144">
    <property type="entry name" value="BtuF"/>
    <property type="match status" value="1"/>
</dbReference>
<feature type="domain" description="Fe/B12 periplasmic-binding" evidence="3">
    <location>
        <begin position="360"/>
        <end position="606"/>
    </location>
</feature>
<evidence type="ECO:0000256" key="1">
    <source>
        <dbReference type="ARBA" id="ARBA00022729"/>
    </source>
</evidence>
<dbReference type="PROSITE" id="PS51257">
    <property type="entry name" value="PROKAR_LIPOPROTEIN"/>
    <property type="match status" value="1"/>
</dbReference>
<name>B6YU91_THEON</name>
<dbReference type="Proteomes" id="UP000002727">
    <property type="component" value="Chromosome"/>
</dbReference>
<dbReference type="NCBIfam" id="NF038402">
    <property type="entry name" value="TroA_like"/>
    <property type="match status" value="2"/>
</dbReference>
<gene>
    <name evidence="4" type="ordered locus">TON_0546</name>
</gene>
<proteinExistence type="predicted"/>
<dbReference type="InterPro" id="IPR002491">
    <property type="entry name" value="ABC_transptr_periplasmic_BD"/>
</dbReference>
<protein>
    <submittedName>
        <fullName evidence="4">Hypothetical vitamin B12 transport protein</fullName>
    </submittedName>
</protein>
<dbReference type="PATRIC" id="fig|523850.10.peg.545"/>
<evidence type="ECO:0000313" key="4">
    <source>
        <dbReference type="EMBL" id="ACJ16033.1"/>
    </source>
</evidence>
<dbReference type="OrthoDB" id="24039at2157"/>
<dbReference type="EMBL" id="CP000855">
    <property type="protein sequence ID" value="ACJ16033.1"/>
    <property type="molecule type" value="Genomic_DNA"/>
</dbReference>
<dbReference type="STRING" id="523850.TON_0546"/>
<sequence>MKKTAVLLMFLMLGAVIAAGCISSNGSTTTPTVPSTTSSETSSPSPSPTTTSGSSPSETTTTATEKPYYPITITDFADREVTIEKEPMKVVTLAPSITEDLYYLGLFDRVVGVTDYDDFPPEVANVTRIGGYGQYANLEIIASLKPDLILVDSFSMPILSDLEKIAPVVVVDPHSLDDIPKALELLGKVFNKEDVAASAMAEFQAGIDAISSAVKDEPKLKIFYVVWNNPLMTAGGGTFISDIMNLAGGENIFADAEGWPTVSIEQVIERDPDVIILTPHCGMTVQDVYKGELANTKAAKEGKVFVIENENDLIHPSPRVVRGLETLAKLLHPKAFETAYPLTVTDFAGRQVTIESEPMRIVSLAPSITESLFYIGAGDKVVGVTDYDDFPPVVRNITSVGGYGQYANLEIIASLNPDLILVDSFSMPILSDLEKIAPVVIVDPKNISDIYIEIEMLGEITNREEGARAVVADMKAKVSYITSMVNGQEKPKVLFITWWNPLYVPGSGTFQDDLIKLAGGENIFSDMSGWAQVSLEQVLERNPEIIILSAHAGITAEDLCNTELANTDAVKNGRVYTISDDNLVSRPGPRIVYGLEEIAEFLHPELFNYQPQPLVCNAASSASG</sequence>
<dbReference type="Pfam" id="PF01497">
    <property type="entry name" value="Peripla_BP_2"/>
    <property type="match status" value="2"/>
</dbReference>
<keyword evidence="5" id="KW-1185">Reference proteome</keyword>
<dbReference type="eggNOG" id="arCOG04233">
    <property type="taxonomic scope" value="Archaea"/>
</dbReference>
<feature type="compositionally biased region" description="Low complexity" evidence="2">
    <location>
        <begin position="26"/>
        <end position="62"/>
    </location>
</feature>
<evidence type="ECO:0000256" key="2">
    <source>
        <dbReference type="SAM" id="MobiDB-lite"/>
    </source>
</evidence>
<evidence type="ECO:0000259" key="3">
    <source>
        <dbReference type="PROSITE" id="PS50983"/>
    </source>
</evidence>
<accession>B6YU91</accession>
<dbReference type="PROSITE" id="PS50983">
    <property type="entry name" value="FE_B12_PBP"/>
    <property type="match status" value="2"/>
</dbReference>
<feature type="domain" description="Fe/B12 periplasmic-binding" evidence="3">
    <location>
        <begin position="89"/>
        <end position="335"/>
    </location>
</feature>
<dbReference type="CDD" id="cd01143">
    <property type="entry name" value="YvrC"/>
    <property type="match status" value="1"/>
</dbReference>
<dbReference type="PANTHER" id="PTHR30535">
    <property type="entry name" value="VITAMIN B12-BINDING PROTEIN"/>
    <property type="match status" value="1"/>
</dbReference>
<dbReference type="HOGENOM" id="CLU_437218_0_0_2"/>
<dbReference type="KEGG" id="ton:TON_0546"/>
<keyword evidence="1" id="KW-0732">Signal</keyword>
<dbReference type="AlphaFoldDB" id="B6YU91"/>
<dbReference type="Gene3D" id="3.40.50.1980">
    <property type="entry name" value="Nitrogenase molybdenum iron protein domain"/>
    <property type="match status" value="4"/>
</dbReference>
<organism evidence="4 5">
    <name type="scientific">Thermococcus onnurineus (strain NA1)</name>
    <dbReference type="NCBI Taxonomy" id="523850"/>
    <lineage>
        <taxon>Archaea</taxon>
        <taxon>Methanobacteriati</taxon>
        <taxon>Methanobacteriota</taxon>
        <taxon>Thermococci</taxon>
        <taxon>Thermococcales</taxon>
        <taxon>Thermococcaceae</taxon>
        <taxon>Thermococcus</taxon>
    </lineage>
</organism>
<dbReference type="SUPFAM" id="SSF53807">
    <property type="entry name" value="Helical backbone' metal receptor"/>
    <property type="match status" value="2"/>
</dbReference>
<dbReference type="PANTHER" id="PTHR30535:SF34">
    <property type="entry name" value="MOLYBDATE-BINDING PROTEIN MOLA"/>
    <property type="match status" value="1"/>
</dbReference>
<reference evidence="4 5" key="1">
    <citation type="journal article" date="2008" name="J. Bacteriol.">
        <title>The complete genome sequence of Thermococcus onnurineus NA1 reveals a mixed heterotrophic and carboxydotrophic metabolism.</title>
        <authorList>
            <person name="Lee H.S."/>
            <person name="Kang S.G."/>
            <person name="Bae S.S."/>
            <person name="Lim J.K."/>
            <person name="Cho Y."/>
            <person name="Kim Y.J."/>
            <person name="Jeon J.H."/>
            <person name="Cha S.S."/>
            <person name="Kwon K.K."/>
            <person name="Kim H.T."/>
            <person name="Park C.J."/>
            <person name="Lee H.W."/>
            <person name="Kim S.I."/>
            <person name="Chun J."/>
            <person name="Colwell R.R."/>
            <person name="Kim S.J."/>
            <person name="Lee J.H."/>
        </authorList>
    </citation>
    <scope>NUCLEOTIDE SEQUENCE [LARGE SCALE GENOMIC DNA]</scope>
    <source>
        <strain evidence="4 5">NA1</strain>
    </source>
</reference>
<dbReference type="InterPro" id="IPR054828">
    <property type="entry name" value="Vit_B12_bind_prot"/>
</dbReference>
<evidence type="ECO:0000313" key="5">
    <source>
        <dbReference type="Proteomes" id="UP000002727"/>
    </source>
</evidence>
<feature type="region of interest" description="Disordered" evidence="2">
    <location>
        <begin position="26"/>
        <end position="64"/>
    </location>
</feature>
<dbReference type="InterPro" id="IPR050902">
    <property type="entry name" value="ABC_Transporter_SBP"/>
</dbReference>